<dbReference type="Pfam" id="PF05916">
    <property type="entry name" value="Sld5"/>
    <property type="match status" value="1"/>
</dbReference>
<comment type="subcellular location">
    <subcellularLocation>
        <location evidence="1">Nucleus</location>
    </subcellularLocation>
</comment>
<dbReference type="EMBL" id="CCBN010000001">
    <property type="protein sequence ID" value="CDO51167.1"/>
    <property type="molecule type" value="Genomic_DNA"/>
</dbReference>
<evidence type="ECO:0000256" key="6">
    <source>
        <dbReference type="SAM" id="MobiDB-lite"/>
    </source>
</evidence>
<name>A0A0J9X2H8_GEOCN</name>
<evidence type="ECO:0000313" key="9">
    <source>
        <dbReference type="EMBL" id="CDO51167.1"/>
    </source>
</evidence>
<evidence type="ECO:0000256" key="5">
    <source>
        <dbReference type="ARBA" id="ARBA00023242"/>
    </source>
</evidence>
<feature type="domain" description="GINS subunit" evidence="7">
    <location>
        <begin position="120"/>
        <end position="191"/>
    </location>
</feature>
<evidence type="ECO:0000256" key="4">
    <source>
        <dbReference type="ARBA" id="ARBA00022705"/>
    </source>
</evidence>
<feature type="region of interest" description="Disordered" evidence="6">
    <location>
        <begin position="1"/>
        <end position="69"/>
    </location>
</feature>
<dbReference type="GO" id="GO:0006261">
    <property type="term" value="P:DNA-templated DNA replication"/>
    <property type="evidence" value="ECO:0007669"/>
    <property type="project" value="InterPro"/>
</dbReference>
<dbReference type="STRING" id="1173061.A0A0J9X2H8"/>
<dbReference type="OrthoDB" id="338231at2759"/>
<sequence length="266" mass="30277">MDDFDDKSYTGGRSEPTSRSHRDTQMPDTSEDLESLLQGLRQNRPGREDASAANLNQSTSSYSSGSSTRDSDLVSLQRIWIAERTAPEILPFDEALIDRIMGRLREQIRYIEETSMSIQVGNDNQLKVLLVETELERVKYLLRGYLRTRLSKIDKYTLFLLAEEREQKKLAVDEIKYMNAHNEIISRLFRNQFLAQVPTHLQDLDASSMVVSPDLDKAVFVRVIAQDIELSLRVGGDIVTLEPNGIYALRYSAISKYLQSGVVELV</sequence>
<dbReference type="InterPro" id="IPR036224">
    <property type="entry name" value="GINS_bundle-like_dom_sf"/>
</dbReference>
<dbReference type="SUPFAM" id="SSF160059">
    <property type="entry name" value="PriA/YqbF domain"/>
    <property type="match status" value="1"/>
</dbReference>
<proteinExistence type="inferred from homology"/>
<evidence type="ECO:0000256" key="1">
    <source>
        <dbReference type="ARBA" id="ARBA00004123"/>
    </source>
</evidence>
<dbReference type="PANTHER" id="PTHR21206">
    <property type="entry name" value="SLD5 PROTEIN"/>
    <property type="match status" value="1"/>
</dbReference>
<dbReference type="SUPFAM" id="SSF158573">
    <property type="entry name" value="GINS helical bundle-like"/>
    <property type="match status" value="1"/>
</dbReference>
<feature type="domain" description="DNA replication complex GINS protein SLD5 C-terminal" evidence="8">
    <location>
        <begin position="213"/>
        <end position="266"/>
    </location>
</feature>
<accession>A0A0J9X2H8</accession>
<comment type="similarity">
    <text evidence="2">Belongs to the GINS4/SLD5 family.</text>
</comment>
<evidence type="ECO:0000313" key="10">
    <source>
        <dbReference type="Proteomes" id="UP000242525"/>
    </source>
</evidence>
<dbReference type="InterPro" id="IPR008591">
    <property type="entry name" value="GINS_Sld5"/>
</dbReference>
<dbReference type="GO" id="GO:0000811">
    <property type="term" value="C:GINS complex"/>
    <property type="evidence" value="ECO:0007669"/>
    <property type="project" value="TreeGrafter"/>
</dbReference>
<evidence type="ECO:0000259" key="8">
    <source>
        <dbReference type="Pfam" id="PF16922"/>
    </source>
</evidence>
<dbReference type="Pfam" id="PF16922">
    <property type="entry name" value="SLD5_C"/>
    <property type="match status" value="1"/>
</dbReference>
<feature type="compositionally biased region" description="Low complexity" evidence="6">
    <location>
        <begin position="58"/>
        <end position="68"/>
    </location>
</feature>
<comment type="caution">
    <text evidence="9">The sequence shown here is derived from an EMBL/GenBank/DDBJ whole genome shotgun (WGS) entry which is preliminary data.</text>
</comment>
<dbReference type="Proteomes" id="UP000242525">
    <property type="component" value="Unassembled WGS sequence"/>
</dbReference>
<evidence type="ECO:0000256" key="2">
    <source>
        <dbReference type="ARBA" id="ARBA00008187"/>
    </source>
</evidence>
<dbReference type="CDD" id="cd11711">
    <property type="entry name" value="GINS_A_Sld5"/>
    <property type="match status" value="1"/>
</dbReference>
<keyword evidence="10" id="KW-1185">Reference proteome</keyword>
<dbReference type="AlphaFoldDB" id="A0A0J9X2H8"/>
<dbReference type="PANTHER" id="PTHR21206:SF0">
    <property type="entry name" value="DNA REPLICATION COMPLEX GINS PROTEIN SLD5"/>
    <property type="match status" value="1"/>
</dbReference>
<dbReference type="InterPro" id="IPR021151">
    <property type="entry name" value="GINS_A"/>
</dbReference>
<gene>
    <name evidence="9" type="ORF">BN980_GECA01s01847g</name>
</gene>
<protein>
    <recommendedName>
        <fullName evidence="3">DNA replication complex GINS protein SLD5</fullName>
    </recommendedName>
</protein>
<dbReference type="InterPro" id="IPR031633">
    <property type="entry name" value="SLD5_C"/>
</dbReference>
<dbReference type="CDD" id="cd21692">
    <property type="entry name" value="GINS_B_Sld5"/>
    <property type="match status" value="1"/>
</dbReference>
<dbReference type="Gene3D" id="1.20.58.1030">
    <property type="match status" value="1"/>
</dbReference>
<organism evidence="9 10">
    <name type="scientific">Geotrichum candidum</name>
    <name type="common">Oospora lactis</name>
    <name type="synonym">Dipodascus geotrichum</name>
    <dbReference type="NCBI Taxonomy" id="1173061"/>
    <lineage>
        <taxon>Eukaryota</taxon>
        <taxon>Fungi</taxon>
        <taxon>Dikarya</taxon>
        <taxon>Ascomycota</taxon>
        <taxon>Saccharomycotina</taxon>
        <taxon>Dipodascomycetes</taxon>
        <taxon>Dipodascales</taxon>
        <taxon>Dipodascaceae</taxon>
        <taxon>Geotrichum</taxon>
    </lineage>
</organism>
<evidence type="ECO:0000259" key="7">
    <source>
        <dbReference type="Pfam" id="PF05916"/>
    </source>
</evidence>
<reference evidence="9" key="1">
    <citation type="submission" date="2014-03" db="EMBL/GenBank/DDBJ databases">
        <authorList>
            <person name="Casaregola S."/>
        </authorList>
    </citation>
    <scope>NUCLEOTIDE SEQUENCE [LARGE SCALE GENOMIC DNA]</scope>
    <source>
        <strain evidence="9">CLIB 918</strain>
    </source>
</reference>
<dbReference type="GO" id="GO:0000727">
    <property type="term" value="P:double-strand break repair via break-induced replication"/>
    <property type="evidence" value="ECO:0007669"/>
    <property type="project" value="TreeGrafter"/>
</dbReference>
<keyword evidence="5" id="KW-0539">Nucleus</keyword>
<dbReference type="InterPro" id="IPR038749">
    <property type="entry name" value="Sld5_GINS_A"/>
</dbReference>
<feature type="compositionally biased region" description="Basic and acidic residues" evidence="6">
    <location>
        <begin position="16"/>
        <end position="25"/>
    </location>
</feature>
<keyword evidence="4" id="KW-0235">DNA replication</keyword>
<evidence type="ECO:0000256" key="3">
    <source>
        <dbReference type="ARBA" id="ARBA00014804"/>
    </source>
</evidence>